<organism evidence="3 4">
    <name type="scientific">Neomoorella thermoacetica</name>
    <name type="common">Clostridium thermoaceticum</name>
    <dbReference type="NCBI Taxonomy" id="1525"/>
    <lineage>
        <taxon>Bacteria</taxon>
        <taxon>Bacillati</taxon>
        <taxon>Bacillota</taxon>
        <taxon>Clostridia</taxon>
        <taxon>Neomoorellales</taxon>
        <taxon>Neomoorellaceae</taxon>
        <taxon>Neomoorella</taxon>
    </lineage>
</organism>
<dbReference type="InterPro" id="IPR003607">
    <property type="entry name" value="HD/PDEase_dom"/>
</dbReference>
<dbReference type="EC" id="3.1.-.-" evidence="3"/>
<sequence>MGEAILKLPRRNHCTPKNKGIFINQIQPQTEIEGVFAVKRYELKDFTSKDGQYLSVWLFDRTGEIEGRVWEKAEETAAMLADAIYVQVSGLATTFRDRLQINIRDVRPIGRDEVTKSDFLPVTPKDRSAMFNTLKSIIKGLSNTYLKALLESFFEDIKWAQRFTTAPAAAKHHQAYLGGLLEHTYNMACVVPALVQVYDKADPELLYTGVLLHDIGKIDEYLYDYKIDVSETGRFLGHIVIGLQEVEKKIASIEGFPDELRQKILHMIASHHGKYEWGSPRVPSFLEACLLHHLDLLDSEVFHFISPGGELEWRWDNSLERFILV</sequence>
<dbReference type="OrthoDB" id="9778453at2"/>
<comment type="caution">
    <text evidence="3">The sequence shown here is derived from an EMBL/GenBank/DDBJ whole genome shotgun (WGS) entry which is preliminary data.</text>
</comment>
<dbReference type="GO" id="GO:0016787">
    <property type="term" value="F:hydrolase activity"/>
    <property type="evidence" value="ECO:0007669"/>
    <property type="project" value="UniProtKB-KW"/>
</dbReference>
<dbReference type="Gene3D" id="1.10.3210.10">
    <property type="entry name" value="Hypothetical protein af1432"/>
    <property type="match status" value="1"/>
</dbReference>
<evidence type="ECO:0000256" key="1">
    <source>
        <dbReference type="ARBA" id="ARBA00022801"/>
    </source>
</evidence>
<dbReference type="InterPro" id="IPR006675">
    <property type="entry name" value="HDIG_dom"/>
</dbReference>
<dbReference type="SMART" id="SM00471">
    <property type="entry name" value="HDc"/>
    <property type="match status" value="1"/>
</dbReference>
<gene>
    <name evidence="3" type="primary">yhaM</name>
    <name evidence="3" type="ORF">MOTE_09810</name>
</gene>
<dbReference type="InterPro" id="IPR012340">
    <property type="entry name" value="NA-bd_OB-fold"/>
</dbReference>
<protein>
    <submittedName>
        <fullName evidence="3">3'-5' exoribonuclease YhaM</fullName>
        <ecNumber evidence="3">3.1.-.-</ecNumber>
    </submittedName>
</protein>
<dbReference type="InterPro" id="IPR050798">
    <property type="entry name" value="YhaM_exoribonuc/phosphodiest"/>
</dbReference>
<dbReference type="InterPro" id="IPR006674">
    <property type="entry name" value="HD_domain"/>
</dbReference>
<dbReference type="NCBIfam" id="TIGR00277">
    <property type="entry name" value="HDIG"/>
    <property type="match status" value="1"/>
</dbReference>
<dbReference type="Proteomes" id="UP000182811">
    <property type="component" value="Unassembled WGS sequence"/>
</dbReference>
<dbReference type="PANTHER" id="PTHR37294">
    <property type="entry name" value="3'-5' EXORIBONUCLEASE YHAM"/>
    <property type="match status" value="1"/>
</dbReference>
<dbReference type="PANTHER" id="PTHR37294:SF1">
    <property type="entry name" value="3'-5' EXORIBONUCLEASE YHAM"/>
    <property type="match status" value="1"/>
</dbReference>
<dbReference type="Pfam" id="PF01966">
    <property type="entry name" value="HD"/>
    <property type="match status" value="1"/>
</dbReference>
<dbReference type="EMBL" id="MDDC01000007">
    <property type="protein sequence ID" value="OIQ59725.1"/>
    <property type="molecule type" value="Genomic_DNA"/>
</dbReference>
<proteinExistence type="predicted"/>
<dbReference type="SUPFAM" id="SSF109604">
    <property type="entry name" value="HD-domain/PDEase-like"/>
    <property type="match status" value="1"/>
</dbReference>
<dbReference type="CDD" id="cd00077">
    <property type="entry name" value="HDc"/>
    <property type="match status" value="1"/>
</dbReference>
<reference evidence="3 4" key="1">
    <citation type="submission" date="2016-08" db="EMBL/GenBank/DDBJ databases">
        <title>Genome-based comparison of Moorella thermoacetic strains.</title>
        <authorList>
            <person name="Poehlein A."/>
            <person name="Bengelsdorf F.R."/>
            <person name="Esser C."/>
            <person name="Duerre P."/>
            <person name="Daniel R."/>
        </authorList>
    </citation>
    <scope>NUCLEOTIDE SEQUENCE [LARGE SCALE GENOMIC DNA]</scope>
    <source>
        <strain evidence="3 4">DSM 21394</strain>
    </source>
</reference>
<name>A0A1J5P797_NEOTH</name>
<evidence type="ECO:0000313" key="4">
    <source>
        <dbReference type="Proteomes" id="UP000182811"/>
    </source>
</evidence>
<feature type="domain" description="HD/PDEase" evidence="2">
    <location>
        <begin position="176"/>
        <end position="309"/>
    </location>
</feature>
<accession>A0A1J5P797</accession>
<dbReference type="GO" id="GO:0031125">
    <property type="term" value="P:rRNA 3'-end processing"/>
    <property type="evidence" value="ECO:0007669"/>
    <property type="project" value="TreeGrafter"/>
</dbReference>
<dbReference type="AlphaFoldDB" id="A0A1J5P797"/>
<keyword evidence="1 3" id="KW-0378">Hydrolase</keyword>
<evidence type="ECO:0000313" key="3">
    <source>
        <dbReference type="EMBL" id="OIQ59725.1"/>
    </source>
</evidence>
<dbReference type="Gene3D" id="2.40.50.140">
    <property type="entry name" value="Nucleic acid-binding proteins"/>
    <property type="match status" value="1"/>
</dbReference>
<evidence type="ECO:0000259" key="2">
    <source>
        <dbReference type="SMART" id="SM00471"/>
    </source>
</evidence>